<evidence type="ECO:0000256" key="1">
    <source>
        <dbReference type="SAM" id="MobiDB-lite"/>
    </source>
</evidence>
<dbReference type="KEGG" id="ntg:NSCAC_1394"/>
<organism evidence="2 3">
    <name type="scientific">Candidatus Nitrosacidococcus tergens</name>
    <dbReference type="NCBI Taxonomy" id="553981"/>
    <lineage>
        <taxon>Bacteria</taxon>
        <taxon>Pseudomonadati</taxon>
        <taxon>Pseudomonadota</taxon>
        <taxon>Gammaproteobacteria</taxon>
        <taxon>Chromatiales</taxon>
        <taxon>Chromatiaceae</taxon>
        <taxon>Candidatus Nitrosacidococcus</taxon>
    </lineage>
</organism>
<feature type="region of interest" description="Disordered" evidence="1">
    <location>
        <begin position="23"/>
        <end position="65"/>
    </location>
</feature>
<reference evidence="2 3" key="1">
    <citation type="submission" date="2020-03" db="EMBL/GenBank/DDBJ databases">
        <authorList>
            <person name="Picone N."/>
        </authorList>
    </citation>
    <scope>NUCLEOTIDE SEQUENCE [LARGE SCALE GENOMIC DNA]</scope>
    <source>
        <strain evidence="2">NSCAC1</strain>
    </source>
</reference>
<keyword evidence="3" id="KW-1185">Reference proteome</keyword>
<name>A0A7G1QB20_9GAMM</name>
<dbReference type="AlphaFoldDB" id="A0A7G1QB20"/>
<gene>
    <name evidence="2" type="ORF">NSCAC_1394</name>
</gene>
<accession>A0A7G1QB20</accession>
<proteinExistence type="predicted"/>
<evidence type="ECO:0000313" key="3">
    <source>
        <dbReference type="Proteomes" id="UP000516072"/>
    </source>
</evidence>
<dbReference type="EMBL" id="LR778175">
    <property type="protein sequence ID" value="CAB1276886.1"/>
    <property type="molecule type" value="Genomic_DNA"/>
</dbReference>
<evidence type="ECO:0000313" key="2">
    <source>
        <dbReference type="EMBL" id="CAB1276886.1"/>
    </source>
</evidence>
<protein>
    <submittedName>
        <fullName evidence="2">Uncharacterized protein</fullName>
    </submittedName>
</protein>
<dbReference type="Proteomes" id="UP000516072">
    <property type="component" value="Chromosome"/>
</dbReference>
<sequence length="65" mass="7257">MVVAPTGPELDYQLFGTSVFLHPRSSAQNETGRSDPIGSDTQHRHSEMLQEQSVSQWRDPRCGSN</sequence>